<dbReference type="EMBL" id="CP053564">
    <property type="protein sequence ID" value="QJY47015.1"/>
    <property type="molecule type" value="Genomic_DNA"/>
</dbReference>
<reference evidence="2 3" key="1">
    <citation type="submission" date="2020-05" db="EMBL/GenBank/DDBJ databases">
        <authorList>
            <person name="Mo P."/>
        </authorList>
    </citation>
    <scope>NUCLEOTIDE SEQUENCE [LARGE SCALE GENOMIC DNA]</scope>
    <source>
        <strain evidence="2 3">Gen01</strain>
    </source>
</reference>
<dbReference type="Proteomes" id="UP000505377">
    <property type="component" value="Chromosome"/>
</dbReference>
<keyword evidence="3" id="KW-1185">Reference proteome</keyword>
<gene>
    <name evidence="2" type="ORF">HOP40_15295</name>
</gene>
<keyword evidence="1" id="KW-0472">Membrane</keyword>
<evidence type="ECO:0000313" key="2">
    <source>
        <dbReference type="EMBL" id="QJY47015.1"/>
    </source>
</evidence>
<feature type="transmembrane region" description="Helical" evidence="1">
    <location>
        <begin position="163"/>
        <end position="184"/>
    </location>
</feature>
<dbReference type="AlphaFoldDB" id="A0A6M6JIL9"/>
<dbReference type="KEGG" id="pbro:HOP40_15295"/>
<proteinExistence type="predicted"/>
<feature type="transmembrane region" description="Helical" evidence="1">
    <location>
        <begin position="12"/>
        <end position="32"/>
    </location>
</feature>
<keyword evidence="1" id="KW-0812">Transmembrane</keyword>
<evidence type="ECO:0008006" key="4">
    <source>
        <dbReference type="Google" id="ProtNLM"/>
    </source>
</evidence>
<accession>A0A6M6JIL9</accession>
<evidence type="ECO:0000313" key="3">
    <source>
        <dbReference type="Proteomes" id="UP000505377"/>
    </source>
</evidence>
<evidence type="ECO:0000256" key="1">
    <source>
        <dbReference type="SAM" id="Phobius"/>
    </source>
</evidence>
<organism evidence="2 3">
    <name type="scientific">Pseudonocardia broussonetiae</name>
    <dbReference type="NCBI Taxonomy" id="2736640"/>
    <lineage>
        <taxon>Bacteria</taxon>
        <taxon>Bacillati</taxon>
        <taxon>Actinomycetota</taxon>
        <taxon>Actinomycetes</taxon>
        <taxon>Pseudonocardiales</taxon>
        <taxon>Pseudonocardiaceae</taxon>
        <taxon>Pseudonocardia</taxon>
    </lineage>
</organism>
<dbReference type="RefSeq" id="WP_172159118.1">
    <property type="nucleotide sequence ID" value="NZ_CP053564.1"/>
</dbReference>
<keyword evidence="1" id="KW-1133">Transmembrane helix</keyword>
<protein>
    <recommendedName>
        <fullName evidence="4">Capsular polysaccharide biosynthesis protein</fullName>
    </recommendedName>
</protein>
<sequence length="310" mass="30878">MNVLRADRRQRLVAGLVAGVLVGAAVAGALLARPAVFEGESSLIARPVSDILTPASTQFGEVVALGLPALPELAASPTVLGRVVAAVPGAPSADELAGDVDVALVPGAGVARVTVRAASAELAGALTVAVVEALIATDVLEPAARFEALDDTPRVSDVGPTPASALAIGLAAAIVAGLVAALVAGRLRSRATDVQGIQAALERAGHPPVAVLDGSDRTLGDRISALQRASGRPVRVLAVGPGRADRVVEIRRGLGEHDVPVDGDDADPTAVRAPASVVAVLDARATTPDELAAATATLPEKSAVIAVVLD</sequence>
<name>A0A6M6JIL9_9PSEU</name>